<dbReference type="EMBL" id="FQUA01000018">
    <property type="protein sequence ID" value="SHF12435.1"/>
    <property type="molecule type" value="Genomic_DNA"/>
</dbReference>
<dbReference type="FunFam" id="3.90.226.10:FF:000009">
    <property type="entry name" value="Carnitinyl-CoA dehydratase"/>
    <property type="match status" value="1"/>
</dbReference>
<dbReference type="InterPro" id="IPR029045">
    <property type="entry name" value="ClpP/crotonase-like_dom_sf"/>
</dbReference>
<comment type="similarity">
    <text evidence="2 7">Belongs to the enoyl-CoA hydratase/isomerase family.</text>
</comment>
<dbReference type="Proteomes" id="UP000184204">
    <property type="component" value="Unassembled WGS sequence"/>
</dbReference>
<reference evidence="8 10" key="1">
    <citation type="journal article" date="2016" name="Genome Announc.">
        <title>Complete Genome Sequence of the Amino Acid-Fermenting Clostridium propionicum X2 (DSM 1682).</title>
        <authorList>
            <person name="Poehlein A."/>
            <person name="Schlien K."/>
            <person name="Chowdhury N.P."/>
            <person name="Gottschalk G."/>
            <person name="Buckel W."/>
            <person name="Daniel R."/>
        </authorList>
    </citation>
    <scope>NUCLEOTIDE SEQUENCE [LARGE SCALE GENOMIC DNA]</scope>
    <source>
        <strain evidence="8 10">X2</strain>
    </source>
</reference>
<dbReference type="FunFam" id="1.10.12.10:FF:000001">
    <property type="entry name" value="Probable enoyl-CoA hydratase, mitochondrial"/>
    <property type="match status" value="1"/>
</dbReference>
<evidence type="ECO:0000313" key="9">
    <source>
        <dbReference type="EMBL" id="SHF12435.1"/>
    </source>
</evidence>
<keyword evidence="4 8" id="KW-0456">Lyase</keyword>
<proteinExistence type="inferred from homology"/>
<dbReference type="AlphaFoldDB" id="A0A0X1U8D6"/>
<evidence type="ECO:0000256" key="3">
    <source>
        <dbReference type="ARBA" id="ARBA00011881"/>
    </source>
</evidence>
<evidence type="ECO:0000256" key="2">
    <source>
        <dbReference type="ARBA" id="ARBA00005254"/>
    </source>
</evidence>
<reference evidence="10" key="2">
    <citation type="submission" date="2016-01" db="EMBL/GenBank/DDBJ databases">
        <authorList>
            <person name="Poehlein A."/>
            <person name="Schlien K."/>
            <person name="Gottschalk G."/>
            <person name="Buckel W."/>
            <person name="Daniel R."/>
        </authorList>
    </citation>
    <scope>NUCLEOTIDE SEQUENCE [LARGE SCALE GENOMIC DNA]</scope>
    <source>
        <strain evidence="10">X2</strain>
    </source>
</reference>
<evidence type="ECO:0000256" key="7">
    <source>
        <dbReference type="RuleBase" id="RU003707"/>
    </source>
</evidence>
<comment type="subunit">
    <text evidence="3">Homotetramer.</text>
</comment>
<evidence type="ECO:0000256" key="1">
    <source>
        <dbReference type="ARBA" id="ARBA00005086"/>
    </source>
</evidence>
<dbReference type="EC" id="4.2.1.150" evidence="6"/>
<reference evidence="11" key="4">
    <citation type="submission" date="2016-11" db="EMBL/GenBank/DDBJ databases">
        <authorList>
            <person name="Jaros S."/>
            <person name="Januszkiewicz K."/>
            <person name="Wedrychowicz H."/>
        </authorList>
    </citation>
    <scope>NUCLEOTIDE SEQUENCE [LARGE SCALE GENOMIC DNA]</scope>
    <source>
        <strain evidence="11">DSM 1682</strain>
    </source>
</reference>
<dbReference type="CDD" id="cd06558">
    <property type="entry name" value="crotonase-like"/>
    <property type="match status" value="1"/>
</dbReference>
<dbReference type="PROSITE" id="PS00166">
    <property type="entry name" value="ENOYL_COA_HYDRATASE"/>
    <property type="match status" value="1"/>
</dbReference>
<dbReference type="Proteomes" id="UP000068026">
    <property type="component" value="Chromosome"/>
</dbReference>
<gene>
    <name evidence="8" type="primary">echA8</name>
    <name evidence="8" type="ORF">CPRO_16160</name>
    <name evidence="9" type="ORF">SAMN02745151_02863</name>
</gene>
<comment type="pathway">
    <text evidence="1">Lipid metabolism; butanoate metabolism.</text>
</comment>
<accession>A0A0X1U8D6</accession>
<dbReference type="Pfam" id="PF00378">
    <property type="entry name" value="ECH_1"/>
    <property type="match status" value="1"/>
</dbReference>
<evidence type="ECO:0000256" key="6">
    <source>
        <dbReference type="ARBA" id="ARBA00067035"/>
    </source>
</evidence>
<dbReference type="EMBL" id="CP014223">
    <property type="protein sequence ID" value="AMJ41206.1"/>
    <property type="molecule type" value="Genomic_DNA"/>
</dbReference>
<dbReference type="Gene3D" id="3.90.226.10">
    <property type="entry name" value="2-enoyl-CoA Hydratase, Chain A, domain 1"/>
    <property type="match status" value="1"/>
</dbReference>
<dbReference type="GO" id="GO:0006635">
    <property type="term" value="P:fatty acid beta-oxidation"/>
    <property type="evidence" value="ECO:0007669"/>
    <property type="project" value="TreeGrafter"/>
</dbReference>
<evidence type="ECO:0000313" key="10">
    <source>
        <dbReference type="Proteomes" id="UP000068026"/>
    </source>
</evidence>
<evidence type="ECO:0000313" key="8">
    <source>
        <dbReference type="EMBL" id="AMJ41206.1"/>
    </source>
</evidence>
<dbReference type="SUPFAM" id="SSF52096">
    <property type="entry name" value="ClpP/crotonase"/>
    <property type="match status" value="1"/>
</dbReference>
<sequence>MKLVELKESIKNIIIEIEGEVAILTMNRPKALNALNAETMQEMIKIMECIGLDDSINGVIITAEGKGFIAGADITQFVPLDALGGRDCSELGQMCCSSIERLEKPVIAAVNGYALGGGNEVAMACDIRIASTNAVFGQPEVNLGIMPCFGGTQRLTRLVAYGVAKELIFTARQVKADEALSIGLVNKVVAPEELLSSAKEMMSTILTKAPKAISMCKVAINRGKEMDMVNALELERDVTGLLFSTADKVEGVAAFLEKRPAKFIGK</sequence>
<dbReference type="InterPro" id="IPR018376">
    <property type="entry name" value="Enoyl-CoA_hyd/isom_CS"/>
</dbReference>
<dbReference type="GO" id="GO:0018812">
    <property type="term" value="F:3-hydroxyacyl-CoA dehydratase activity"/>
    <property type="evidence" value="ECO:0007669"/>
    <property type="project" value="UniProtKB-EC"/>
</dbReference>
<dbReference type="Gene3D" id="1.10.12.10">
    <property type="entry name" value="Lyase 2-enoyl-coa Hydratase, Chain A, domain 2"/>
    <property type="match status" value="1"/>
</dbReference>
<dbReference type="OrthoDB" id="9775794at2"/>
<dbReference type="InterPro" id="IPR001753">
    <property type="entry name" value="Enoyl-CoA_hydra/iso"/>
</dbReference>
<evidence type="ECO:0000313" key="11">
    <source>
        <dbReference type="Proteomes" id="UP000184204"/>
    </source>
</evidence>
<evidence type="ECO:0000256" key="4">
    <source>
        <dbReference type="ARBA" id="ARBA00023239"/>
    </source>
</evidence>
<dbReference type="PANTHER" id="PTHR11941:SF54">
    <property type="entry name" value="ENOYL-COA HYDRATASE, MITOCHONDRIAL"/>
    <property type="match status" value="1"/>
</dbReference>
<dbReference type="PANTHER" id="PTHR11941">
    <property type="entry name" value="ENOYL-COA HYDRATASE-RELATED"/>
    <property type="match status" value="1"/>
</dbReference>
<protein>
    <recommendedName>
        <fullName evidence="6">short-chain-enoyl-CoA hydratase</fullName>
        <ecNumber evidence="6">4.2.1.150</ecNumber>
    </recommendedName>
</protein>
<comment type="catalytic activity">
    <reaction evidence="5">
        <text>a short-chain (3S)-3-hydroxyacyl-CoA = a short-chain (2E)-enoyl-CoA + H2O</text>
        <dbReference type="Rhea" id="RHEA:52664"/>
        <dbReference type="ChEBI" id="CHEBI:15377"/>
        <dbReference type="ChEBI" id="CHEBI:87488"/>
        <dbReference type="ChEBI" id="CHEBI:136760"/>
        <dbReference type="EC" id="4.2.1.150"/>
    </reaction>
</comment>
<dbReference type="InterPro" id="IPR014748">
    <property type="entry name" value="Enoyl-CoA_hydra_C"/>
</dbReference>
<dbReference type="RefSeq" id="WP_066050012.1">
    <property type="nucleotide sequence ID" value="NZ_CP014223.1"/>
</dbReference>
<organism evidence="9 11">
    <name type="scientific">Anaerotignum propionicum DSM 1682</name>
    <dbReference type="NCBI Taxonomy" id="991789"/>
    <lineage>
        <taxon>Bacteria</taxon>
        <taxon>Bacillati</taxon>
        <taxon>Bacillota</taxon>
        <taxon>Clostridia</taxon>
        <taxon>Lachnospirales</taxon>
        <taxon>Anaerotignaceae</taxon>
        <taxon>Anaerotignum</taxon>
    </lineage>
</organism>
<dbReference type="KEGG" id="cpro:CPRO_16160"/>
<reference evidence="9" key="3">
    <citation type="submission" date="2016-11" db="EMBL/GenBank/DDBJ databases">
        <authorList>
            <person name="Varghese N."/>
            <person name="Submissions S."/>
        </authorList>
    </citation>
    <scope>NUCLEOTIDE SEQUENCE</scope>
    <source>
        <strain evidence="9">DSM 1682</strain>
    </source>
</reference>
<evidence type="ECO:0000256" key="5">
    <source>
        <dbReference type="ARBA" id="ARBA00050624"/>
    </source>
</evidence>
<keyword evidence="10" id="KW-1185">Reference proteome</keyword>
<name>A0A0X1U8D6_ANAPI</name>